<dbReference type="SUPFAM" id="SSF56112">
    <property type="entry name" value="Protein kinase-like (PK-like)"/>
    <property type="match status" value="1"/>
</dbReference>
<dbReference type="EMBL" id="JAYKXP010000005">
    <property type="protein sequence ID" value="KAK7058519.1"/>
    <property type="molecule type" value="Genomic_DNA"/>
</dbReference>
<evidence type="ECO:0000313" key="1">
    <source>
        <dbReference type="EMBL" id="KAK7058519.1"/>
    </source>
</evidence>
<accession>A0AAW0E427</accession>
<reference evidence="1 2" key="1">
    <citation type="submission" date="2024-01" db="EMBL/GenBank/DDBJ databases">
        <title>A draft genome for a cacao thread blight-causing isolate of Paramarasmius palmivorus.</title>
        <authorList>
            <person name="Baruah I.K."/>
            <person name="Bukari Y."/>
            <person name="Amoako-Attah I."/>
            <person name="Meinhardt L.W."/>
            <person name="Bailey B.A."/>
            <person name="Cohen S.P."/>
        </authorList>
    </citation>
    <scope>NUCLEOTIDE SEQUENCE [LARGE SCALE GENOMIC DNA]</scope>
    <source>
        <strain evidence="1 2">GH-12</strain>
    </source>
</reference>
<name>A0AAW0E427_9AGAR</name>
<dbReference type="Proteomes" id="UP001383192">
    <property type="component" value="Unassembled WGS sequence"/>
</dbReference>
<sequence length="258" mass="28600">MSTSSLELRYNSRDVVPMYSNSSSCLKPQLSAYIVKPLGGQVYLGLAGPKGKEPSAVALKLASGHMEVQRLKVEADIYQKELVSLQGTLVPKFYGIYTSEYDGVKRAVMILEHCGDGKVSEFIDFNEFNRLLMLAACKLHRAGVVHGSLDEPRHILEVGKTIRIIDFADVGRYHQCVGAVPRLESNHRVPMGCVQLEDLENRYGSLEMKGRHAHLISRSKNLRKTAAALPQFIVGSTKLDVLGANWGWKNFPGLRSNC</sequence>
<dbReference type="InterPro" id="IPR011009">
    <property type="entry name" value="Kinase-like_dom_sf"/>
</dbReference>
<comment type="caution">
    <text evidence="1">The sequence shown here is derived from an EMBL/GenBank/DDBJ whole genome shotgun (WGS) entry which is preliminary data.</text>
</comment>
<dbReference type="AlphaFoldDB" id="A0AAW0E427"/>
<protein>
    <recommendedName>
        <fullName evidence="3">Protein kinase domain-containing protein</fullName>
    </recommendedName>
</protein>
<evidence type="ECO:0008006" key="3">
    <source>
        <dbReference type="Google" id="ProtNLM"/>
    </source>
</evidence>
<evidence type="ECO:0000313" key="2">
    <source>
        <dbReference type="Proteomes" id="UP001383192"/>
    </source>
</evidence>
<keyword evidence="2" id="KW-1185">Reference proteome</keyword>
<organism evidence="1 2">
    <name type="scientific">Paramarasmius palmivorus</name>
    <dbReference type="NCBI Taxonomy" id="297713"/>
    <lineage>
        <taxon>Eukaryota</taxon>
        <taxon>Fungi</taxon>
        <taxon>Dikarya</taxon>
        <taxon>Basidiomycota</taxon>
        <taxon>Agaricomycotina</taxon>
        <taxon>Agaricomycetes</taxon>
        <taxon>Agaricomycetidae</taxon>
        <taxon>Agaricales</taxon>
        <taxon>Marasmiineae</taxon>
        <taxon>Marasmiaceae</taxon>
        <taxon>Paramarasmius</taxon>
    </lineage>
</organism>
<gene>
    <name evidence="1" type="ORF">VNI00_002153</name>
</gene>
<proteinExistence type="predicted"/>